<dbReference type="Proteomes" id="UP001152604">
    <property type="component" value="Unassembled WGS sequence"/>
</dbReference>
<accession>A0ABN8KAN5</accession>
<evidence type="ECO:0000313" key="2">
    <source>
        <dbReference type="EMBL" id="CAH2407305.1"/>
    </source>
</evidence>
<proteinExistence type="predicted"/>
<organism evidence="2 3">
    <name type="scientific">Mesorhizobium ventifaucium</name>
    <dbReference type="NCBI Taxonomy" id="666020"/>
    <lineage>
        <taxon>Bacteria</taxon>
        <taxon>Pseudomonadati</taxon>
        <taxon>Pseudomonadota</taxon>
        <taxon>Alphaproteobacteria</taxon>
        <taxon>Hyphomicrobiales</taxon>
        <taxon>Phyllobacteriaceae</taxon>
        <taxon>Mesorhizobium</taxon>
    </lineage>
</organism>
<gene>
    <name evidence="2" type="ORF">MES4922_610013</name>
</gene>
<name>A0ABN8KAN5_9HYPH</name>
<evidence type="ECO:0000256" key="1">
    <source>
        <dbReference type="SAM" id="MobiDB-lite"/>
    </source>
</evidence>
<keyword evidence="3" id="KW-1185">Reference proteome</keyword>
<dbReference type="EMBL" id="CAKXZS010000058">
    <property type="protein sequence ID" value="CAH2407305.1"/>
    <property type="molecule type" value="Genomic_DNA"/>
</dbReference>
<evidence type="ECO:0000313" key="3">
    <source>
        <dbReference type="Proteomes" id="UP001152604"/>
    </source>
</evidence>
<reference evidence="2" key="1">
    <citation type="submission" date="2022-03" db="EMBL/GenBank/DDBJ databases">
        <authorList>
            <person name="Brunel B."/>
        </authorList>
    </citation>
    <scope>NUCLEOTIDE SEQUENCE</scope>
    <source>
        <strain evidence="2">STM4922sample</strain>
    </source>
</reference>
<sequence>MNTPCISSGSNEAHRDILPGVIACHVGAEAGAGARQHAAELGQVRHDRGEAFYAAADHELLLKHADDTEPRAWLRQEAAEAVGTASSAAFAVGYECGMPKRQDAEPWPPLKQAVSSDEAVGRWQRSSSGG</sequence>
<comment type="caution">
    <text evidence="2">The sequence shown here is derived from an EMBL/GenBank/DDBJ whole genome shotgun (WGS) entry which is preliminary data.</text>
</comment>
<protein>
    <submittedName>
        <fullName evidence="2">Uncharacterized protein</fullName>
    </submittedName>
</protein>
<feature type="region of interest" description="Disordered" evidence="1">
    <location>
        <begin position="101"/>
        <end position="130"/>
    </location>
</feature>